<evidence type="ECO:0000313" key="1">
    <source>
        <dbReference type="EMBL" id="MBW86838.1"/>
    </source>
</evidence>
<reference evidence="1" key="1">
    <citation type="submission" date="2018-02" db="EMBL/GenBank/DDBJ databases">
        <title>Rhizophora mucronata_Transcriptome.</title>
        <authorList>
            <person name="Meera S.P."/>
            <person name="Sreeshan A."/>
            <person name="Augustine A."/>
        </authorList>
    </citation>
    <scope>NUCLEOTIDE SEQUENCE</scope>
    <source>
        <tissue evidence="1">Leaf</tissue>
    </source>
</reference>
<dbReference type="AlphaFoldDB" id="A0A2P2J030"/>
<name>A0A2P2J030_RHIMU</name>
<protein>
    <submittedName>
        <fullName evidence="1">Uncharacterized protein</fullName>
    </submittedName>
</protein>
<sequence>MVHTTICMPLPKFLYDEISCVHSVNHGVIYS</sequence>
<dbReference type="EMBL" id="GGEC01006355">
    <property type="protein sequence ID" value="MBW86838.1"/>
    <property type="molecule type" value="Transcribed_RNA"/>
</dbReference>
<proteinExistence type="predicted"/>
<accession>A0A2P2J030</accession>
<organism evidence="1">
    <name type="scientific">Rhizophora mucronata</name>
    <name type="common">Asiatic mangrove</name>
    <dbReference type="NCBI Taxonomy" id="61149"/>
    <lineage>
        <taxon>Eukaryota</taxon>
        <taxon>Viridiplantae</taxon>
        <taxon>Streptophyta</taxon>
        <taxon>Embryophyta</taxon>
        <taxon>Tracheophyta</taxon>
        <taxon>Spermatophyta</taxon>
        <taxon>Magnoliopsida</taxon>
        <taxon>eudicotyledons</taxon>
        <taxon>Gunneridae</taxon>
        <taxon>Pentapetalae</taxon>
        <taxon>rosids</taxon>
        <taxon>fabids</taxon>
        <taxon>Malpighiales</taxon>
        <taxon>Rhizophoraceae</taxon>
        <taxon>Rhizophora</taxon>
    </lineage>
</organism>